<feature type="transmembrane region" description="Helical" evidence="1">
    <location>
        <begin position="79"/>
        <end position="101"/>
    </location>
</feature>
<dbReference type="AlphaFoldDB" id="A0AB34C5M1"/>
<reference evidence="2 3" key="1">
    <citation type="submission" date="2019-09" db="EMBL/GenBank/DDBJ databases">
        <authorList>
            <person name="Vacheron J."/>
            <person name="Dubost A."/>
            <person name="Prigent-Combaret C."/>
            <person name="Muller D."/>
        </authorList>
    </citation>
    <scope>NUCLEOTIDE SEQUENCE [LARGE SCALE GENOMIC DNA]</scope>
    <source>
        <strain evidence="2 3">JV497</strain>
    </source>
</reference>
<keyword evidence="1" id="KW-0472">Membrane</keyword>
<dbReference type="RefSeq" id="WP_150051500.1">
    <property type="nucleotide sequence ID" value="NZ_VWPC01000012.1"/>
</dbReference>
<evidence type="ECO:0000256" key="1">
    <source>
        <dbReference type="SAM" id="Phobius"/>
    </source>
</evidence>
<evidence type="ECO:0000313" key="3">
    <source>
        <dbReference type="Proteomes" id="UP000323924"/>
    </source>
</evidence>
<protein>
    <recommendedName>
        <fullName evidence="4">Tip attachment protein J domain-containing protein</fullName>
    </recommendedName>
</protein>
<proteinExistence type="predicted"/>
<dbReference type="NCBIfam" id="NF040662">
    <property type="entry name" value="attach_TipJ_rel"/>
    <property type="match status" value="1"/>
</dbReference>
<name>A0AB34C5M1_9PSED</name>
<gene>
    <name evidence="2" type="ORF">F2A38_15725</name>
</gene>
<keyword evidence="1" id="KW-1133">Transmembrane helix</keyword>
<accession>A0AB34C5M1</accession>
<evidence type="ECO:0008006" key="4">
    <source>
        <dbReference type="Google" id="ProtNLM"/>
    </source>
</evidence>
<sequence>MIRIFPSRLEGEPLETHIIKEPVTLAVWLASKAEHFKLEGPHPICVTVDGAPLPVEEWATFVVEPGSDICIYPEARAGAAAVVAWAAVALAAVSIVMIMTMPKAGKTPNTQGADLEAGTATANTAKLNSPIREVLGRAQVFPDYLTPRVSRFVNRREMHTSLCLCVGMGRHQIPAGSIKIGETPVAAFGSDVSYSLYEPGASLVGDSRAQNWFPVSEVGGTSAGTAGLDLASSAPSEAGVVADAVLISGHSVVLGGDSPEFPEHWGAGTTLKVVTPDTYTVSLVGGYNRIAGQLADLAPFVGMKVTLQADDDLGLTVASFSPYVPPVPGVGGSPSNVQASAAPTTYDFSSSSVVWNVTFQGVLRTVSLNSNYTNMSGLLATITAQLSGIGLVAQDNSGRLRLIEPSSPYRGGAITQSSAPAAIFGAAPTYTTGSASSGGSAEQLAYITLNYDSGAPVLGLPLGQQRLALGYRGMRFTISSISGLTATVQRLTDTGAVDGTWPGFTDRTLMDFSLTGDGGSANWVGAFMGCPENELATEAEYDFFFSQGLCYYNKKGKIRRLSKSVEVQWRDAAIGGAWNSITHTYTDTTPDQIGFTERVVFPYPLRPEFRARRTQPVEGGQVRDAIQWYGLRTRLPVPASYAGVTVMTMNIRGGDRLGAQSERQVNCVPTRLYGGGTSRSIKDAALHVCSTLGIDQSLIDIEAIQAVESGYWQPRGETYDMTHEKQSSVRDVLAGIFGAGMSHLSTGNGLISVRREGVQPSRGVITPHDMTSELSASFTAPSPDDFDGVDIEYLDQYTWKKETVKCRLPGSQGLKVDKIELDGVTDRVRAWRIGMRQLCKYQLSRWSYSVDTELAALVYEDLDHVTLADDIPGTTQSALIIDAEFFEGQHLLTLTEQMDFDVQAPRAVIRRHDGTATRVFQPQRVDEFCVLVPANIIDFDLVTDLSIEPARFLFGPSEQVGYPSMITEIAPNEDGTCAVSAAEYLPEVYAYDNSFPPA</sequence>
<organism evidence="2 3">
    <name type="scientific">Pseudomonas chlororaphis</name>
    <dbReference type="NCBI Taxonomy" id="587753"/>
    <lineage>
        <taxon>Bacteria</taxon>
        <taxon>Pseudomonadati</taxon>
        <taxon>Pseudomonadota</taxon>
        <taxon>Gammaproteobacteria</taxon>
        <taxon>Pseudomonadales</taxon>
        <taxon>Pseudomonadaceae</taxon>
        <taxon>Pseudomonas</taxon>
    </lineage>
</organism>
<dbReference type="EMBL" id="VWPC01000012">
    <property type="protein sequence ID" value="KAA5841980.1"/>
    <property type="molecule type" value="Genomic_DNA"/>
</dbReference>
<comment type="caution">
    <text evidence="2">The sequence shown here is derived from an EMBL/GenBank/DDBJ whole genome shotgun (WGS) entry which is preliminary data.</text>
</comment>
<keyword evidence="1" id="KW-0812">Transmembrane</keyword>
<evidence type="ECO:0000313" key="2">
    <source>
        <dbReference type="EMBL" id="KAA5841980.1"/>
    </source>
</evidence>
<dbReference type="Proteomes" id="UP000323924">
    <property type="component" value="Unassembled WGS sequence"/>
</dbReference>